<feature type="transmembrane region" description="Helical" evidence="6">
    <location>
        <begin position="64"/>
        <end position="82"/>
    </location>
</feature>
<evidence type="ECO:0000256" key="5">
    <source>
        <dbReference type="ARBA" id="ARBA00023136"/>
    </source>
</evidence>
<evidence type="ECO:0000256" key="3">
    <source>
        <dbReference type="ARBA" id="ARBA00022692"/>
    </source>
</evidence>
<keyword evidence="4 6" id="KW-1133">Transmembrane helix</keyword>
<dbReference type="PANTHER" id="PTHR21236">
    <property type="entry name" value="GOLGI MEMBRANE PROTEIN YIP1"/>
    <property type="match status" value="1"/>
</dbReference>
<comment type="subcellular location">
    <subcellularLocation>
        <location evidence="6">Golgi apparatus membrane</location>
        <topology evidence="6">Multi-pass membrane protein</topology>
    </subcellularLocation>
    <subcellularLocation>
        <location evidence="1">Membrane</location>
        <topology evidence="1">Multi-pass membrane protein</topology>
    </subcellularLocation>
</comment>
<evidence type="ECO:0000256" key="1">
    <source>
        <dbReference type="ARBA" id="ARBA00004141"/>
    </source>
</evidence>
<feature type="transmembrane region" description="Helical" evidence="6">
    <location>
        <begin position="88"/>
        <end position="107"/>
    </location>
</feature>
<evidence type="ECO:0000256" key="4">
    <source>
        <dbReference type="ARBA" id="ARBA00022989"/>
    </source>
</evidence>
<sequence>MEFEDLKERYVDKLDLKSAFTGYIKGDKPLLEELGIDLGLIKKESCLIFKIFSPSFNCVVSSDVTGPLFNIILFSIFLLLNYKVHFRYIYSISLFSVLSTFLLLKVMDLSNIKILECCSVLGYSFTPLVMFSFINLFINKMKITYKIILGIIFALWSAYTASLVFVRHINVRNKQVLILYPLFITYVCFSIIVVF</sequence>
<accession>A0AAX4JG57</accession>
<dbReference type="InterPro" id="IPR006977">
    <property type="entry name" value="Yip1_dom"/>
</dbReference>
<dbReference type="Pfam" id="PF04893">
    <property type="entry name" value="Yip1"/>
    <property type="match status" value="1"/>
</dbReference>
<dbReference type="InterPro" id="IPR045231">
    <property type="entry name" value="Yip1/4-like"/>
</dbReference>
<dbReference type="GO" id="GO:0048280">
    <property type="term" value="P:vesicle fusion with Golgi apparatus"/>
    <property type="evidence" value="ECO:0007669"/>
    <property type="project" value="TreeGrafter"/>
</dbReference>
<dbReference type="EMBL" id="CP142736">
    <property type="protein sequence ID" value="WUR04934.1"/>
    <property type="molecule type" value="Genomic_DNA"/>
</dbReference>
<dbReference type="GO" id="GO:0000139">
    <property type="term" value="C:Golgi membrane"/>
    <property type="evidence" value="ECO:0007669"/>
    <property type="project" value="UniProtKB-SubCell"/>
</dbReference>
<feature type="transmembrane region" description="Helical" evidence="6">
    <location>
        <begin position="143"/>
        <end position="165"/>
    </location>
</feature>
<dbReference type="GO" id="GO:0006888">
    <property type="term" value="P:endoplasmic reticulum to Golgi vesicle-mediated transport"/>
    <property type="evidence" value="ECO:0007669"/>
    <property type="project" value="InterPro"/>
</dbReference>
<dbReference type="Proteomes" id="UP001334084">
    <property type="component" value="Chromosome 11"/>
</dbReference>
<feature type="transmembrane region" description="Helical" evidence="6">
    <location>
        <begin position="177"/>
        <end position="194"/>
    </location>
</feature>
<feature type="domain" description="Yip1" evidence="7">
    <location>
        <begin position="62"/>
        <end position="191"/>
    </location>
</feature>
<evidence type="ECO:0000259" key="7">
    <source>
        <dbReference type="Pfam" id="PF04893"/>
    </source>
</evidence>
<comment type="similarity">
    <text evidence="2 6">Belongs to the YIP1 family.</text>
</comment>
<proteinExistence type="inferred from homology"/>
<keyword evidence="9" id="KW-1185">Reference proteome</keyword>
<reference evidence="8" key="1">
    <citation type="journal article" date="2024" name="BMC Genomics">
        <title>Functional annotation of a divergent genome using sequence and structure-based similarity.</title>
        <authorList>
            <person name="Svedberg D."/>
            <person name="Winiger R.R."/>
            <person name="Berg A."/>
            <person name="Sharma H."/>
            <person name="Tellgren-Roth C."/>
            <person name="Debrunner-Vossbrinck B.A."/>
            <person name="Vossbrinck C.R."/>
            <person name="Barandun J."/>
        </authorList>
    </citation>
    <scope>NUCLEOTIDE SEQUENCE</scope>
    <source>
        <strain evidence="8">Illinois isolate</strain>
    </source>
</reference>
<dbReference type="GeneID" id="90542774"/>
<organism evidence="8 9">
    <name type="scientific">Vairimorpha necatrix</name>
    <dbReference type="NCBI Taxonomy" id="6039"/>
    <lineage>
        <taxon>Eukaryota</taxon>
        <taxon>Fungi</taxon>
        <taxon>Fungi incertae sedis</taxon>
        <taxon>Microsporidia</taxon>
        <taxon>Nosematidae</taxon>
        <taxon>Vairimorpha</taxon>
    </lineage>
</organism>
<feature type="transmembrane region" description="Helical" evidence="6">
    <location>
        <begin position="114"/>
        <end position="137"/>
    </location>
</feature>
<gene>
    <name evidence="8" type="ORF">VNE69_11100</name>
</gene>
<name>A0AAX4JG57_9MICR</name>
<keyword evidence="3 6" id="KW-0812">Transmembrane</keyword>
<dbReference type="KEGG" id="vnx:VNE69_11100"/>
<dbReference type="PANTHER" id="PTHR21236:SF2">
    <property type="entry name" value="PROTEIN YIPF"/>
    <property type="match status" value="1"/>
</dbReference>
<keyword evidence="5 6" id="KW-0472">Membrane</keyword>
<evidence type="ECO:0000256" key="2">
    <source>
        <dbReference type="ARBA" id="ARBA00010596"/>
    </source>
</evidence>
<evidence type="ECO:0000313" key="9">
    <source>
        <dbReference type="Proteomes" id="UP001334084"/>
    </source>
</evidence>
<protein>
    <recommendedName>
        <fullName evidence="6">Protein YIP</fullName>
    </recommendedName>
</protein>
<dbReference type="RefSeq" id="XP_065331079.1">
    <property type="nucleotide sequence ID" value="XM_065475007.1"/>
</dbReference>
<dbReference type="AlphaFoldDB" id="A0AAX4JG57"/>
<evidence type="ECO:0000256" key="6">
    <source>
        <dbReference type="RuleBase" id="RU361264"/>
    </source>
</evidence>
<dbReference type="GO" id="GO:0005802">
    <property type="term" value="C:trans-Golgi network"/>
    <property type="evidence" value="ECO:0007669"/>
    <property type="project" value="TreeGrafter"/>
</dbReference>
<evidence type="ECO:0000313" key="8">
    <source>
        <dbReference type="EMBL" id="WUR04934.1"/>
    </source>
</evidence>